<dbReference type="InterPro" id="IPR047296">
    <property type="entry name" value="GIY-YIG_UvrC_Cho"/>
</dbReference>
<accession>A0A841IRQ7</accession>
<name>A0A841IRQ7_9ACTN</name>
<dbReference type="GO" id="GO:0003887">
    <property type="term" value="F:DNA-directed DNA polymerase activity"/>
    <property type="evidence" value="ECO:0007669"/>
    <property type="project" value="UniProtKB-EC"/>
</dbReference>
<dbReference type="NCBIfam" id="NF005905">
    <property type="entry name" value="PRK07883.1-3"/>
    <property type="match status" value="1"/>
</dbReference>
<dbReference type="RefSeq" id="WP_184288848.1">
    <property type="nucleotide sequence ID" value="NZ_JACHJO010000003.1"/>
</dbReference>
<dbReference type="PANTHER" id="PTHR30562:SF1">
    <property type="entry name" value="UVRABC SYSTEM PROTEIN C"/>
    <property type="match status" value="1"/>
</dbReference>
<dbReference type="InterPro" id="IPR012337">
    <property type="entry name" value="RNaseH-like_sf"/>
</dbReference>
<dbReference type="EMBL" id="JACHJO010000003">
    <property type="protein sequence ID" value="MBB6119305.1"/>
    <property type="molecule type" value="Genomic_DNA"/>
</dbReference>
<comment type="caution">
    <text evidence="3">The sequence shown here is derived from an EMBL/GenBank/DDBJ whole genome shotgun (WGS) entry which is preliminary data.</text>
</comment>
<keyword evidence="1" id="KW-0269">Exonuclease</keyword>
<evidence type="ECO:0000313" key="4">
    <source>
        <dbReference type="Proteomes" id="UP000536604"/>
    </source>
</evidence>
<keyword evidence="4" id="KW-1185">Reference proteome</keyword>
<gene>
    <name evidence="3" type="ORF">FHS13_001240</name>
</gene>
<dbReference type="GO" id="GO:0006289">
    <property type="term" value="P:nucleotide-excision repair"/>
    <property type="evidence" value="ECO:0007669"/>
    <property type="project" value="InterPro"/>
</dbReference>
<dbReference type="FunFam" id="3.30.420.10:FF:000045">
    <property type="entry name" value="3'-5' exonuclease DinG"/>
    <property type="match status" value="1"/>
</dbReference>
<dbReference type="InterPro" id="IPR050066">
    <property type="entry name" value="UvrABC_protein_C"/>
</dbReference>
<dbReference type="GO" id="GO:0004527">
    <property type="term" value="F:exonuclease activity"/>
    <property type="evidence" value="ECO:0007669"/>
    <property type="project" value="UniProtKB-KW"/>
</dbReference>
<dbReference type="GO" id="GO:0009380">
    <property type="term" value="C:excinuclease repair complex"/>
    <property type="evidence" value="ECO:0007669"/>
    <property type="project" value="TreeGrafter"/>
</dbReference>
<dbReference type="PANTHER" id="PTHR30562">
    <property type="entry name" value="UVRC/OXIDOREDUCTASE"/>
    <property type="match status" value="1"/>
</dbReference>
<evidence type="ECO:0000259" key="2">
    <source>
        <dbReference type="PROSITE" id="PS50164"/>
    </source>
</evidence>
<dbReference type="NCBIfam" id="TIGR00573">
    <property type="entry name" value="dnaq"/>
    <property type="match status" value="1"/>
</dbReference>
<dbReference type="NCBIfam" id="NF005907">
    <property type="entry name" value="PRK07883.1-5"/>
    <property type="match status" value="1"/>
</dbReference>
<dbReference type="InterPro" id="IPR013520">
    <property type="entry name" value="Ribonucl_H"/>
</dbReference>
<dbReference type="SMART" id="SM00465">
    <property type="entry name" value="GIYc"/>
    <property type="match status" value="1"/>
</dbReference>
<keyword evidence="1" id="KW-0540">Nuclease</keyword>
<sequence>MVRQSAAPAGVQTSIIDLGTPLAATTFVVLDLETTGTSATHDRITEIGAVKVRGGRTVDEFETLVDPGVPVPAQITLLTGITPSMVAAAPPAEEVLPRLLDFLAADPDTALVAHNAPFDTAFLEAALERHGLPRPACPVVDTLRLARAVLARGETRNHRLATLAAHFGAPATPNHRALQDARATASVLQGLIDRLAPMGVSSLEELRSVSKPPTRAQRAKRHLAEGLPEAPGVYVFTDARGADLYIGKSNNLRRRVRSYFTAAESRRHIREMAAVVEGVTPIVCTTELEASVRELRLIAERRPPYNRRSPRPERDFWIVLTDGPFPRLSTARSVGDGAACIGPYRSRSDAEQAAEALLHAFPLRRCTHDLPAVPDGRVSPCVLAQLGRCGAPCDGTESRAAYLAHAEAARSAMTGDPSAVVAAHTERIAELSADLRYEEAAALRDRLASFLRGARRAQRLAAIAAVPHLVAGRRGRAGWETCVVRHGRLAASAVLTPGSDPAAFLSSLVATAEHVPHVPGPLPAALPGESELVLAWLADPATRLVEIEGEWTCPVAGAEAHTEMTHWAHGRDPAQ</sequence>
<dbReference type="Pfam" id="PF00929">
    <property type="entry name" value="RNase_T"/>
    <property type="match status" value="1"/>
</dbReference>
<dbReference type="AlphaFoldDB" id="A0A841IRQ7"/>
<dbReference type="SUPFAM" id="SSF53098">
    <property type="entry name" value="Ribonuclease H-like"/>
    <property type="match status" value="1"/>
</dbReference>
<keyword evidence="3" id="KW-0548">Nucleotidyltransferase</keyword>
<dbReference type="SUPFAM" id="SSF82771">
    <property type="entry name" value="GIY-YIG endonuclease"/>
    <property type="match status" value="1"/>
</dbReference>
<dbReference type="EC" id="2.7.7.7" evidence="3"/>
<dbReference type="Pfam" id="PF01541">
    <property type="entry name" value="GIY-YIG"/>
    <property type="match status" value="1"/>
</dbReference>
<dbReference type="GO" id="GO:0006260">
    <property type="term" value="P:DNA replication"/>
    <property type="evidence" value="ECO:0007669"/>
    <property type="project" value="InterPro"/>
</dbReference>
<protein>
    <submittedName>
        <fullName evidence="3">DNA polymerase-3 subunit epsilon</fullName>
        <ecNumber evidence="3">2.7.7.7</ecNumber>
    </submittedName>
</protein>
<feature type="domain" description="GIY-YIG" evidence="2">
    <location>
        <begin position="229"/>
        <end position="307"/>
    </location>
</feature>
<dbReference type="Proteomes" id="UP000536604">
    <property type="component" value="Unassembled WGS sequence"/>
</dbReference>
<dbReference type="Gene3D" id="3.40.1440.10">
    <property type="entry name" value="GIY-YIG endonuclease"/>
    <property type="match status" value="1"/>
</dbReference>
<keyword evidence="3" id="KW-0808">Transferase</keyword>
<dbReference type="CDD" id="cd06127">
    <property type="entry name" value="DEDDh"/>
    <property type="match status" value="1"/>
</dbReference>
<dbReference type="Gene3D" id="3.30.420.10">
    <property type="entry name" value="Ribonuclease H-like superfamily/Ribonuclease H"/>
    <property type="match status" value="1"/>
</dbReference>
<dbReference type="CDD" id="cd10434">
    <property type="entry name" value="GIY-YIG_UvrC_Cho"/>
    <property type="match status" value="1"/>
</dbReference>
<evidence type="ECO:0000313" key="3">
    <source>
        <dbReference type="EMBL" id="MBB6119305.1"/>
    </source>
</evidence>
<dbReference type="InterPro" id="IPR000305">
    <property type="entry name" value="GIY-YIG_endonuc"/>
</dbReference>
<dbReference type="InterPro" id="IPR035901">
    <property type="entry name" value="GIY-YIG_endonuc_sf"/>
</dbReference>
<organism evidence="3 4">
    <name type="scientific">Nocardiopsis algeriensis</name>
    <dbReference type="NCBI Taxonomy" id="1478215"/>
    <lineage>
        <taxon>Bacteria</taxon>
        <taxon>Bacillati</taxon>
        <taxon>Actinomycetota</taxon>
        <taxon>Actinomycetes</taxon>
        <taxon>Streptosporangiales</taxon>
        <taxon>Nocardiopsidaceae</taxon>
        <taxon>Nocardiopsis</taxon>
    </lineage>
</organism>
<dbReference type="GO" id="GO:0003677">
    <property type="term" value="F:DNA binding"/>
    <property type="evidence" value="ECO:0007669"/>
    <property type="project" value="InterPro"/>
</dbReference>
<proteinExistence type="predicted"/>
<dbReference type="InterPro" id="IPR006054">
    <property type="entry name" value="DnaQ"/>
</dbReference>
<reference evidence="3 4" key="1">
    <citation type="submission" date="2020-08" db="EMBL/GenBank/DDBJ databases">
        <title>Genomic Encyclopedia of Type Strains, Phase III (KMG-III): the genomes of soil and plant-associated and newly described type strains.</title>
        <authorList>
            <person name="Whitman W."/>
        </authorList>
    </citation>
    <scope>NUCLEOTIDE SEQUENCE [LARGE SCALE GENOMIC DNA]</scope>
    <source>
        <strain evidence="3 4">CECT 8712</strain>
    </source>
</reference>
<dbReference type="PROSITE" id="PS50164">
    <property type="entry name" value="GIY_YIG"/>
    <property type="match status" value="1"/>
</dbReference>
<keyword evidence="1" id="KW-0378">Hydrolase</keyword>
<evidence type="ECO:0000256" key="1">
    <source>
        <dbReference type="ARBA" id="ARBA00022839"/>
    </source>
</evidence>
<dbReference type="SMART" id="SM00479">
    <property type="entry name" value="EXOIII"/>
    <property type="match status" value="1"/>
</dbReference>
<dbReference type="InterPro" id="IPR036397">
    <property type="entry name" value="RNaseH_sf"/>
</dbReference>